<dbReference type="RefSeq" id="WP_062253401.1">
    <property type="nucleotide sequence ID" value="NZ_CP014229.1"/>
</dbReference>
<keyword evidence="3" id="KW-1185">Reference proteome</keyword>
<name>A0A109W4N4_9BACT</name>
<dbReference type="EMBL" id="CP014229">
    <property type="protein sequence ID" value="AMD90691.1"/>
    <property type="molecule type" value="Genomic_DNA"/>
</dbReference>
<accession>A0A109W4N4</accession>
<reference evidence="3" key="1">
    <citation type="submission" date="2016-02" db="EMBL/GenBank/DDBJ databases">
        <authorList>
            <person name="Holder M.E."/>
            <person name="Ajami N.J."/>
            <person name="Petrosino J.F."/>
        </authorList>
    </citation>
    <scope>NUCLEOTIDE SEQUENCE [LARGE SCALE GENOMIC DNA]</scope>
    <source>
        <strain evidence="3">CCUG 45958</strain>
    </source>
</reference>
<organism evidence="2 3">
    <name type="scientific">Desulfovibrio fairfieldensis</name>
    <dbReference type="NCBI Taxonomy" id="44742"/>
    <lineage>
        <taxon>Bacteria</taxon>
        <taxon>Pseudomonadati</taxon>
        <taxon>Thermodesulfobacteriota</taxon>
        <taxon>Desulfovibrionia</taxon>
        <taxon>Desulfovibrionales</taxon>
        <taxon>Desulfovibrionaceae</taxon>
        <taxon>Desulfovibrio</taxon>
    </lineage>
</organism>
<keyword evidence="1" id="KW-0533">Nickel</keyword>
<evidence type="ECO:0000256" key="1">
    <source>
        <dbReference type="ARBA" id="ARBA00022596"/>
    </source>
</evidence>
<dbReference type="PANTHER" id="PTHR36566">
    <property type="entry name" value="NICKEL INSERTION PROTEIN-RELATED"/>
    <property type="match status" value="1"/>
</dbReference>
<evidence type="ECO:0008006" key="4">
    <source>
        <dbReference type="Google" id="ProtNLM"/>
    </source>
</evidence>
<dbReference type="STRING" id="44742.AXF13_11470"/>
<proteinExistence type="predicted"/>
<dbReference type="InterPro" id="IPR002822">
    <property type="entry name" value="Ni_insertion"/>
</dbReference>
<dbReference type="Pfam" id="PF01969">
    <property type="entry name" value="Ni_insertion"/>
    <property type="match status" value="1"/>
</dbReference>
<dbReference type="AlphaFoldDB" id="A0A109W4N4"/>
<dbReference type="KEGG" id="dfi:AXF13_11470"/>
<dbReference type="Gene3D" id="3.30.70.1380">
    <property type="entry name" value="Transcriptional regulatory protein pf0864 domain like"/>
    <property type="match status" value="1"/>
</dbReference>
<protein>
    <recommendedName>
        <fullName evidence="4">Nickel insertion protein</fullName>
    </recommendedName>
</protein>
<dbReference type="Proteomes" id="UP000069241">
    <property type="component" value="Chromosome"/>
</dbReference>
<evidence type="ECO:0000313" key="3">
    <source>
        <dbReference type="Proteomes" id="UP000069241"/>
    </source>
</evidence>
<dbReference type="PANTHER" id="PTHR36566:SF1">
    <property type="entry name" value="PYRIDINIUM-3,5-BISTHIOCARBOXYLIC ACID MONONUCLEOTIDE NICKEL INSERTION PROTEIN"/>
    <property type="match status" value="1"/>
</dbReference>
<gene>
    <name evidence="2" type="ORF">AXF13_11470</name>
</gene>
<sequence length="382" mass="40673">MDLYLDCGNGISGDMTLAALVHLGLDIAPLASVLARAGVNCRIETWPETRVGGPGRRVDVSWDEVQPLRHPADIAAVFAVLDMGGAARQRALAVLEALTLAEAEAHQIPPEEVHFHEVGAIDTLVDIAGACWGLEQLGVRRVTASPLPWFSGTVQCAHGLIPLPAPAAAWLMRGKPVRPTDAREELVTPTGAALVHVLVDEFTDGPLGVLRALGTGYGSRPAPGGLRAWLAEPAPEAVSHARGGREQVLQLETHLDHLSGEELGMALTALAASPEVLDVLWLPGIGKKNRPAGLLRVLCRPEDEEGVSLGLLRHTHSLGLRRQCLERLVLPREAAELIDAGERLEAKAYILEGRRYVRAEAEAVKSASARLGVGAPALRFKA</sequence>
<evidence type="ECO:0000313" key="2">
    <source>
        <dbReference type="EMBL" id="AMD90691.1"/>
    </source>
</evidence>